<dbReference type="SUPFAM" id="SSF47384">
    <property type="entry name" value="Homodimeric domain of signal transducing histidine kinase"/>
    <property type="match status" value="1"/>
</dbReference>
<keyword evidence="11 19" id="KW-0067">ATP-binding</keyword>
<evidence type="ECO:0000256" key="9">
    <source>
        <dbReference type="ARBA" id="ARBA00022741"/>
    </source>
</evidence>
<keyword evidence="9" id="KW-0547">Nucleotide-binding</keyword>
<sequence length="478" mass="51254">MSTRATGRWRRFLGYPPRSIAGQIAILSVAAIVVSHAVATLAFFLLREPWRPDNHPGVAATRLATIVRLLDVAAPEDRARLLQDAARSLPSLRIEPAPAETPAGQPAGAARTERPDHPMVQRMREGFGRPLTITDLSPPGRPSGRDGIRIAIATPSGASLRATLPDDDRSPFGPGPIIFTFVLLGITLSLMSIWATRALTAPLAQLAEAADAFGTGMNLVALPQNGPKEVMAVSRALDTMRGRVRRLIDDRTQMLAAISHDLRTPITRLRLRAEFIEDEHARTMTLRDLDQMNGLVEAALSFVRDGQAGGTQSLMDLASVVQTVCDGFVDIGADVRVEQSRHVLVRGRADDLQRAIVNLVDNAVKYGGSARLTMHPSEQGVALEVSDDGPGIPEAERDAMVQPFVRGDRARNLNEASGFGLGLSIVLAIVEGHGGRLTLSNKLPRGLVARIDLPLAIAQAAQQRSAASAQRRAEAPAT</sequence>
<keyword evidence="12 16" id="KW-1133">Transmembrane helix</keyword>
<dbReference type="SUPFAM" id="SSF55874">
    <property type="entry name" value="ATPase domain of HSP90 chaperone/DNA topoisomerase II/histidine kinase"/>
    <property type="match status" value="1"/>
</dbReference>
<dbReference type="EC" id="2.7.13.3" evidence="3"/>
<evidence type="ECO:0000256" key="11">
    <source>
        <dbReference type="ARBA" id="ARBA00022840"/>
    </source>
</evidence>
<keyword evidence="7" id="KW-0808">Transferase</keyword>
<keyword evidence="4" id="KW-1003">Cell membrane</keyword>
<evidence type="ECO:0000256" key="8">
    <source>
        <dbReference type="ARBA" id="ARBA00022692"/>
    </source>
</evidence>
<proteinExistence type="predicted"/>
<evidence type="ECO:0000256" key="16">
    <source>
        <dbReference type="SAM" id="Phobius"/>
    </source>
</evidence>
<evidence type="ECO:0000259" key="17">
    <source>
        <dbReference type="PROSITE" id="PS50109"/>
    </source>
</evidence>
<evidence type="ECO:0000256" key="6">
    <source>
        <dbReference type="ARBA" id="ARBA00022553"/>
    </source>
</evidence>
<evidence type="ECO:0000256" key="13">
    <source>
        <dbReference type="ARBA" id="ARBA00023012"/>
    </source>
</evidence>
<evidence type="ECO:0000256" key="7">
    <source>
        <dbReference type="ARBA" id="ARBA00022679"/>
    </source>
</evidence>
<protein>
    <recommendedName>
        <fullName evidence="3">histidine kinase</fullName>
        <ecNumber evidence="3">2.7.13.3</ecNumber>
    </recommendedName>
</protein>
<dbReference type="Proteomes" id="UP001597176">
    <property type="component" value="Unassembled WGS sequence"/>
</dbReference>
<keyword evidence="8 16" id="KW-0812">Transmembrane</keyword>
<evidence type="ECO:0000256" key="10">
    <source>
        <dbReference type="ARBA" id="ARBA00022777"/>
    </source>
</evidence>
<dbReference type="Pfam" id="PF02518">
    <property type="entry name" value="HATPase_c"/>
    <property type="match status" value="1"/>
</dbReference>
<dbReference type="PANTHER" id="PTHR44936">
    <property type="entry name" value="SENSOR PROTEIN CREC"/>
    <property type="match status" value="1"/>
</dbReference>
<dbReference type="InterPro" id="IPR050980">
    <property type="entry name" value="2C_sensor_his_kinase"/>
</dbReference>
<dbReference type="InterPro" id="IPR003660">
    <property type="entry name" value="HAMP_dom"/>
</dbReference>
<dbReference type="PRINTS" id="PR00344">
    <property type="entry name" value="BCTRLSENSOR"/>
</dbReference>
<feature type="transmembrane region" description="Helical" evidence="16">
    <location>
        <begin position="177"/>
        <end position="195"/>
    </location>
</feature>
<dbReference type="SMART" id="SM00388">
    <property type="entry name" value="HisKA"/>
    <property type="match status" value="1"/>
</dbReference>
<evidence type="ECO:0000256" key="4">
    <source>
        <dbReference type="ARBA" id="ARBA00022475"/>
    </source>
</evidence>
<evidence type="ECO:0000256" key="1">
    <source>
        <dbReference type="ARBA" id="ARBA00000085"/>
    </source>
</evidence>
<keyword evidence="6" id="KW-0597">Phosphoprotein</keyword>
<feature type="region of interest" description="Disordered" evidence="15">
    <location>
        <begin position="92"/>
        <end position="113"/>
    </location>
</feature>
<reference evidence="20" key="1">
    <citation type="journal article" date="2019" name="Int. J. Syst. Evol. Microbiol.">
        <title>The Global Catalogue of Microorganisms (GCM) 10K type strain sequencing project: providing services to taxonomists for standard genome sequencing and annotation.</title>
        <authorList>
            <consortium name="The Broad Institute Genomics Platform"/>
            <consortium name="The Broad Institute Genome Sequencing Center for Infectious Disease"/>
            <person name="Wu L."/>
            <person name="Ma J."/>
        </authorList>
    </citation>
    <scope>NUCLEOTIDE SEQUENCE [LARGE SCALE GENOMIC DNA]</scope>
    <source>
        <strain evidence="20">CCUG 56108</strain>
    </source>
</reference>
<dbReference type="Pfam" id="PF00512">
    <property type="entry name" value="HisKA"/>
    <property type="match status" value="1"/>
</dbReference>
<comment type="subcellular location">
    <subcellularLocation>
        <location evidence="2">Cell inner membrane</location>
        <topology evidence="2">Multi-pass membrane protein</topology>
    </subcellularLocation>
</comment>
<evidence type="ECO:0000259" key="18">
    <source>
        <dbReference type="PROSITE" id="PS50885"/>
    </source>
</evidence>
<dbReference type="PANTHER" id="PTHR44936:SF5">
    <property type="entry name" value="SENSOR HISTIDINE KINASE ENVZ"/>
    <property type="match status" value="1"/>
</dbReference>
<dbReference type="InterPro" id="IPR003594">
    <property type="entry name" value="HATPase_dom"/>
</dbReference>
<comment type="caution">
    <text evidence="19">The sequence shown here is derived from an EMBL/GenBank/DDBJ whole genome shotgun (WGS) entry which is preliminary data.</text>
</comment>
<keyword evidence="10" id="KW-0418">Kinase</keyword>
<dbReference type="InterPro" id="IPR036890">
    <property type="entry name" value="HATPase_C_sf"/>
</dbReference>
<dbReference type="InterPro" id="IPR004358">
    <property type="entry name" value="Sig_transdc_His_kin-like_C"/>
</dbReference>
<name>A0ABW3WYW2_9HYPH</name>
<accession>A0ABW3WYW2</accession>
<evidence type="ECO:0000313" key="20">
    <source>
        <dbReference type="Proteomes" id="UP001597176"/>
    </source>
</evidence>
<evidence type="ECO:0000256" key="12">
    <source>
        <dbReference type="ARBA" id="ARBA00022989"/>
    </source>
</evidence>
<feature type="transmembrane region" description="Helical" evidence="16">
    <location>
        <begin position="20"/>
        <end position="46"/>
    </location>
</feature>
<dbReference type="InterPro" id="IPR036097">
    <property type="entry name" value="HisK_dim/P_sf"/>
</dbReference>
<dbReference type="Gene3D" id="1.10.287.130">
    <property type="match status" value="1"/>
</dbReference>
<keyword evidence="14 16" id="KW-0472">Membrane</keyword>
<dbReference type="CDD" id="cd00082">
    <property type="entry name" value="HisKA"/>
    <property type="match status" value="1"/>
</dbReference>
<dbReference type="CDD" id="cd00075">
    <property type="entry name" value="HATPase"/>
    <property type="match status" value="1"/>
</dbReference>
<feature type="domain" description="HAMP" evidence="18">
    <location>
        <begin position="197"/>
        <end position="249"/>
    </location>
</feature>
<evidence type="ECO:0000256" key="3">
    <source>
        <dbReference type="ARBA" id="ARBA00012438"/>
    </source>
</evidence>
<dbReference type="EMBL" id="JBHTND010000016">
    <property type="protein sequence ID" value="MFD1302549.1"/>
    <property type="molecule type" value="Genomic_DNA"/>
</dbReference>
<dbReference type="PROSITE" id="PS50109">
    <property type="entry name" value="HIS_KIN"/>
    <property type="match status" value="1"/>
</dbReference>
<keyword evidence="5" id="KW-0997">Cell inner membrane</keyword>
<dbReference type="SMART" id="SM00387">
    <property type="entry name" value="HATPase_c"/>
    <property type="match status" value="1"/>
</dbReference>
<evidence type="ECO:0000256" key="5">
    <source>
        <dbReference type="ARBA" id="ARBA00022519"/>
    </source>
</evidence>
<comment type="catalytic activity">
    <reaction evidence="1">
        <text>ATP + protein L-histidine = ADP + protein N-phospho-L-histidine.</text>
        <dbReference type="EC" id="2.7.13.3"/>
    </reaction>
</comment>
<evidence type="ECO:0000313" key="19">
    <source>
        <dbReference type="EMBL" id="MFD1302549.1"/>
    </source>
</evidence>
<dbReference type="InterPro" id="IPR005467">
    <property type="entry name" value="His_kinase_dom"/>
</dbReference>
<evidence type="ECO:0000256" key="2">
    <source>
        <dbReference type="ARBA" id="ARBA00004429"/>
    </source>
</evidence>
<organism evidence="19 20">
    <name type="scientific">Methylobacterium marchantiae</name>
    <dbReference type="NCBI Taxonomy" id="600331"/>
    <lineage>
        <taxon>Bacteria</taxon>
        <taxon>Pseudomonadati</taxon>
        <taxon>Pseudomonadota</taxon>
        <taxon>Alphaproteobacteria</taxon>
        <taxon>Hyphomicrobiales</taxon>
        <taxon>Methylobacteriaceae</taxon>
        <taxon>Methylobacterium</taxon>
    </lineage>
</organism>
<keyword evidence="20" id="KW-1185">Reference proteome</keyword>
<dbReference type="GO" id="GO:0005524">
    <property type="term" value="F:ATP binding"/>
    <property type="evidence" value="ECO:0007669"/>
    <property type="project" value="UniProtKB-KW"/>
</dbReference>
<dbReference type="PROSITE" id="PS50885">
    <property type="entry name" value="HAMP"/>
    <property type="match status" value="1"/>
</dbReference>
<dbReference type="RefSeq" id="WP_238206241.1">
    <property type="nucleotide sequence ID" value="NZ_JBHTND010000016.1"/>
</dbReference>
<dbReference type="InterPro" id="IPR003661">
    <property type="entry name" value="HisK_dim/P_dom"/>
</dbReference>
<gene>
    <name evidence="19" type="ORF">ACFQ4G_13310</name>
</gene>
<evidence type="ECO:0000256" key="14">
    <source>
        <dbReference type="ARBA" id="ARBA00023136"/>
    </source>
</evidence>
<dbReference type="Gene3D" id="3.30.565.10">
    <property type="entry name" value="Histidine kinase-like ATPase, C-terminal domain"/>
    <property type="match status" value="1"/>
</dbReference>
<dbReference type="SMART" id="SM00304">
    <property type="entry name" value="HAMP"/>
    <property type="match status" value="1"/>
</dbReference>
<feature type="domain" description="Histidine kinase" evidence="17">
    <location>
        <begin position="257"/>
        <end position="457"/>
    </location>
</feature>
<evidence type="ECO:0000256" key="15">
    <source>
        <dbReference type="SAM" id="MobiDB-lite"/>
    </source>
</evidence>
<keyword evidence="13" id="KW-0902">Two-component regulatory system</keyword>